<dbReference type="NCBIfam" id="NF004837">
    <property type="entry name" value="PRK06187.1"/>
    <property type="match status" value="1"/>
</dbReference>
<dbReference type="InterPro" id="IPR045851">
    <property type="entry name" value="AMP-bd_C_sf"/>
</dbReference>
<dbReference type="GO" id="GO:0006631">
    <property type="term" value="P:fatty acid metabolic process"/>
    <property type="evidence" value="ECO:0007669"/>
    <property type="project" value="UniProtKB-KW"/>
</dbReference>
<comment type="similarity">
    <text evidence="1">Belongs to the ATP-dependent AMP-binding enzyme family.</text>
</comment>
<protein>
    <recommendedName>
        <fullName evidence="9">Fatty-acyl-CoA synthase</fullName>
    </recommendedName>
</protein>
<evidence type="ECO:0000256" key="3">
    <source>
        <dbReference type="ARBA" id="ARBA00022832"/>
    </source>
</evidence>
<dbReference type="Gene3D" id="3.40.50.12780">
    <property type="entry name" value="N-terminal domain of ligase-like"/>
    <property type="match status" value="1"/>
</dbReference>
<reference evidence="7 8" key="1">
    <citation type="submission" date="2016-07" db="EMBL/GenBank/DDBJ databases">
        <title>Draft genome sequence of Prauserella sp. YIM 121212, isolated from alkaline soil.</title>
        <authorList>
            <person name="Ruckert C."/>
            <person name="Albersmeier A."/>
            <person name="Jiang C.-L."/>
            <person name="Jiang Y."/>
            <person name="Kalinowski J."/>
            <person name="Schneider O."/>
            <person name="Winkler A."/>
            <person name="Zotchev S.B."/>
        </authorList>
    </citation>
    <scope>NUCLEOTIDE SEQUENCE [LARGE SCALE GENOMIC DNA]</scope>
    <source>
        <strain evidence="7 8">YIM 121212</strain>
    </source>
</reference>
<accession>A0A318MDB0</accession>
<evidence type="ECO:0000313" key="7">
    <source>
        <dbReference type="EMBL" id="PXY36839.1"/>
    </source>
</evidence>
<evidence type="ECO:0000256" key="2">
    <source>
        <dbReference type="ARBA" id="ARBA00022598"/>
    </source>
</evidence>
<organism evidence="7 8">
    <name type="scientific">Prauserella flavalba</name>
    <dbReference type="NCBI Taxonomy" id="1477506"/>
    <lineage>
        <taxon>Bacteria</taxon>
        <taxon>Bacillati</taxon>
        <taxon>Actinomycetota</taxon>
        <taxon>Actinomycetes</taxon>
        <taxon>Pseudonocardiales</taxon>
        <taxon>Pseudonocardiaceae</taxon>
        <taxon>Prauserella</taxon>
    </lineage>
</organism>
<feature type="domain" description="AMP-dependent synthetase/ligase" evidence="5">
    <location>
        <begin position="19"/>
        <end position="398"/>
    </location>
</feature>
<dbReference type="Gene3D" id="3.30.300.30">
    <property type="match status" value="1"/>
</dbReference>
<keyword evidence="2" id="KW-0436">Ligase</keyword>
<dbReference type="InterPro" id="IPR000873">
    <property type="entry name" value="AMP-dep_synth/lig_dom"/>
</dbReference>
<dbReference type="OrthoDB" id="9803968at2"/>
<keyword evidence="3" id="KW-0276">Fatty acid metabolism</keyword>
<evidence type="ECO:0000256" key="4">
    <source>
        <dbReference type="ARBA" id="ARBA00023098"/>
    </source>
</evidence>
<dbReference type="FunFam" id="3.30.300.30:FF:000008">
    <property type="entry name" value="2,3-dihydroxybenzoate-AMP ligase"/>
    <property type="match status" value="1"/>
</dbReference>
<gene>
    <name evidence="7" type="ORF">BA062_08250</name>
</gene>
<dbReference type="AlphaFoldDB" id="A0A318MDB0"/>
<dbReference type="PANTHER" id="PTHR43859">
    <property type="entry name" value="ACYL-ACTIVATING ENZYME"/>
    <property type="match status" value="1"/>
</dbReference>
<proteinExistence type="inferred from homology"/>
<keyword evidence="8" id="KW-1185">Reference proteome</keyword>
<name>A0A318MDB0_9PSEU</name>
<evidence type="ECO:0000259" key="5">
    <source>
        <dbReference type="Pfam" id="PF00501"/>
    </source>
</evidence>
<sequence>MMDEQLLLSGLLWRTERLFHDKKIITRLGPGEYHSYTYADYAKRVRKLAGALTEFGVRPGERVGTIAWNHYRHFETYFGVPGIGAVLHTINMRLFPEQQAYLINHAEDSVLIIDEDQIPVVEQLVDMGIPTVRAFIVMGDGPLPETSLDPVYRYEDVLARGSEDFEFPEFDEHTASAMCYTSATTGDPKGVLYSHRAMVLQAMCLAMHDKLNMSESQVWLEVAPMFHCNGWNIPHTALLQGATLVLPGIHPSDGDYVEMVADLGVTGMNGAVTIGTMMRDFVRASDRQWDLSSLKTMWLGGQAPSRAITEWWEQTYGTHVVQGYGMTECTPQICFNFTKSTLADQGEEAVYALRQKGGQPIPLMKIKVLGEEGQELPWDGTSVGDFWVRSPFTASEYYHDERTKENMVGGWFRTGDVGAIDEHGYVIIKDRSKDLIKSGGEWISSIDLENALMAHPKVREATVVSVPHEKWLERPLACVVPSDDSITEEELREYLMGSFAKWWIPDAFLFVSQVPKTSVGKYNKKEIRAIYGAGGADEVRARFGLTVA</sequence>
<dbReference type="GO" id="GO:0016874">
    <property type="term" value="F:ligase activity"/>
    <property type="evidence" value="ECO:0007669"/>
    <property type="project" value="UniProtKB-KW"/>
</dbReference>
<comment type="caution">
    <text evidence="7">The sequence shown here is derived from an EMBL/GenBank/DDBJ whole genome shotgun (WGS) entry which is preliminary data.</text>
</comment>
<dbReference type="Proteomes" id="UP000247892">
    <property type="component" value="Unassembled WGS sequence"/>
</dbReference>
<dbReference type="PANTHER" id="PTHR43859:SF4">
    <property type="entry name" value="BUTANOATE--COA LIGASE AAE1-RELATED"/>
    <property type="match status" value="1"/>
</dbReference>
<feature type="domain" description="AMP-binding enzyme C-terminal" evidence="6">
    <location>
        <begin position="448"/>
        <end position="521"/>
    </location>
</feature>
<evidence type="ECO:0000256" key="1">
    <source>
        <dbReference type="ARBA" id="ARBA00006432"/>
    </source>
</evidence>
<dbReference type="InterPro" id="IPR025110">
    <property type="entry name" value="AMP-bd_C"/>
</dbReference>
<dbReference type="InterPro" id="IPR042099">
    <property type="entry name" value="ANL_N_sf"/>
</dbReference>
<keyword evidence="4" id="KW-0443">Lipid metabolism</keyword>
<evidence type="ECO:0008006" key="9">
    <source>
        <dbReference type="Google" id="ProtNLM"/>
    </source>
</evidence>
<dbReference type="CDD" id="cd12119">
    <property type="entry name" value="ttLC_FACS_AlkK_like"/>
    <property type="match status" value="1"/>
</dbReference>
<dbReference type="Pfam" id="PF00501">
    <property type="entry name" value="AMP-binding"/>
    <property type="match status" value="1"/>
</dbReference>
<dbReference type="SUPFAM" id="SSF56801">
    <property type="entry name" value="Acetyl-CoA synthetase-like"/>
    <property type="match status" value="1"/>
</dbReference>
<evidence type="ECO:0000313" key="8">
    <source>
        <dbReference type="Proteomes" id="UP000247892"/>
    </source>
</evidence>
<dbReference type="Pfam" id="PF13193">
    <property type="entry name" value="AMP-binding_C"/>
    <property type="match status" value="1"/>
</dbReference>
<evidence type="ECO:0000259" key="6">
    <source>
        <dbReference type="Pfam" id="PF13193"/>
    </source>
</evidence>
<dbReference type="EMBL" id="MASU01000005">
    <property type="protein sequence ID" value="PXY36839.1"/>
    <property type="molecule type" value="Genomic_DNA"/>
</dbReference>